<feature type="region of interest" description="Disordered" evidence="1">
    <location>
        <begin position="471"/>
        <end position="498"/>
    </location>
</feature>
<evidence type="ECO:0000259" key="2">
    <source>
        <dbReference type="Pfam" id="PF25547"/>
    </source>
</evidence>
<dbReference type="Proteomes" id="UP001209654">
    <property type="component" value="Unassembled WGS sequence"/>
</dbReference>
<dbReference type="InterPro" id="IPR057746">
    <property type="entry name" value="CpnT-like_N"/>
</dbReference>
<gene>
    <name evidence="3" type="ORF">AHIS1636_04360</name>
</gene>
<reference evidence="3 4" key="1">
    <citation type="journal article" date="2023" name="Int. J. Syst. Evol. Microbiol.">
        <title>Arthrobacter mangrovi sp. nov., an actinobacterium isolated from the rhizosphere of a mangrove.</title>
        <authorList>
            <person name="Hamada M."/>
            <person name="Saitou S."/>
            <person name="Enomoto N."/>
            <person name="Nanri K."/>
            <person name="Hidaka K."/>
            <person name="Miura T."/>
            <person name="Tamura T."/>
        </authorList>
    </citation>
    <scope>NUCLEOTIDE SEQUENCE [LARGE SCALE GENOMIC DNA]</scope>
    <source>
        <strain evidence="3 4">NBRC 112813</strain>
    </source>
</reference>
<keyword evidence="4" id="KW-1185">Reference proteome</keyword>
<evidence type="ECO:0000256" key="1">
    <source>
        <dbReference type="SAM" id="MobiDB-lite"/>
    </source>
</evidence>
<dbReference type="Pfam" id="PF25547">
    <property type="entry name" value="WXG100_2"/>
    <property type="match status" value="1"/>
</dbReference>
<dbReference type="EMBL" id="BRVS01000001">
    <property type="protein sequence ID" value="GLB65997.1"/>
    <property type="molecule type" value="Genomic_DNA"/>
</dbReference>
<evidence type="ECO:0000313" key="3">
    <source>
        <dbReference type="EMBL" id="GLB65997.1"/>
    </source>
</evidence>
<organism evidence="3 4">
    <name type="scientific">Arthrobacter mangrovi</name>
    <dbReference type="NCBI Taxonomy" id="2966350"/>
    <lineage>
        <taxon>Bacteria</taxon>
        <taxon>Bacillati</taxon>
        <taxon>Actinomycetota</taxon>
        <taxon>Actinomycetes</taxon>
        <taxon>Micrococcales</taxon>
        <taxon>Micrococcaceae</taxon>
        <taxon>Arthrobacter</taxon>
    </lineage>
</organism>
<dbReference type="RefSeq" id="WP_264794155.1">
    <property type="nucleotide sequence ID" value="NZ_BRVS01000001.1"/>
</dbReference>
<proteinExistence type="predicted"/>
<accession>A0ABQ5MPT8</accession>
<protein>
    <recommendedName>
        <fullName evidence="2">Outer membrane channel protein CpnT-like N-terminal domain-containing protein</fullName>
    </recommendedName>
</protein>
<evidence type="ECO:0000313" key="4">
    <source>
        <dbReference type="Proteomes" id="UP001209654"/>
    </source>
</evidence>
<comment type="caution">
    <text evidence="3">The sequence shown here is derived from an EMBL/GenBank/DDBJ whole genome shotgun (WGS) entry which is preliminary data.</text>
</comment>
<sequence length="498" mass="50199">MAVLTIDTEALDASAASAEGAAADLAALRRDAVARSAAAAGMSGWETEALAWGEAYDDAAAGILGALDQLSAAYASAGFHTRVAASLYAFTEQLSGGAPVPYEVPPEPVASVCPPQAVSAVGGRIPLMPEFGQVVADAAGRAWPSGDAAAMRATAAAWSYVAAELEAEADRALSSATSPLAGQRSADIALLEEHHGQLHRGSLDIAEACRALAAGCTQMAETVEDTHAQLAAEIESFVRDVAVSVGVSVLVSVLSAGIGAVLANAAAAGRFLAAVRVFQLVTDRFAADAGIARQLLRTSGSALAGSLPKSLRTAVLPFAAGRRQTVIRLGGLSGPTPVGRAVESARTGGDYALSFAASGPAGILSHGLAKAAKTGLERASGGAGSGIAARSSFTGRVIRNLDFGSRFSIVAVGAGRQHGRLQDAGRTASEDGFLRAAAAPALPSITPATIVMPARLRLKLGVTPRPVGRDAAERGFLATRPRALSTPGRQKDGSAGSR</sequence>
<feature type="domain" description="Outer membrane channel protein CpnT-like N-terminal" evidence="2">
    <location>
        <begin position="134"/>
        <end position="254"/>
    </location>
</feature>
<name>A0ABQ5MPT8_9MICC</name>